<dbReference type="PANTHER" id="PTHR11753">
    <property type="entry name" value="ADAPTOR COMPLEXES SMALL SUBUNIT FAMILY"/>
    <property type="match status" value="1"/>
</dbReference>
<keyword evidence="5 6" id="KW-0472">Membrane</keyword>
<comment type="caution">
    <text evidence="8">The sequence shown here is derived from an EMBL/GenBank/DDBJ whole genome shotgun (WGS) entry which is preliminary data.</text>
</comment>
<organism evidence="8 9">
    <name type="scientific">Coccomyxa viridis</name>
    <dbReference type="NCBI Taxonomy" id="1274662"/>
    <lineage>
        <taxon>Eukaryota</taxon>
        <taxon>Viridiplantae</taxon>
        <taxon>Chlorophyta</taxon>
        <taxon>core chlorophytes</taxon>
        <taxon>Trebouxiophyceae</taxon>
        <taxon>Trebouxiophyceae incertae sedis</taxon>
        <taxon>Coccomyxaceae</taxon>
        <taxon>Coccomyxa</taxon>
    </lineage>
</organism>
<keyword evidence="4 6" id="KW-0653">Protein transport</keyword>
<evidence type="ECO:0000256" key="5">
    <source>
        <dbReference type="ARBA" id="ARBA00023136"/>
    </source>
</evidence>
<sequence length="144" mass="16722">MTIKFVLLVNKQGQTRLAKYTDQSLSVEERRALEGEIVRKCLARSEKQCSFTEHRNMKVVYRRYASLFFLVGIDDEENELAILEFIHCLVETLDRYFSNVCELDLMFSLEQAHFIVDEMLMNGAIVETNKQNILAPIQLLEKAA</sequence>
<dbReference type="Gene3D" id="3.30.450.60">
    <property type="match status" value="1"/>
</dbReference>
<dbReference type="InterPro" id="IPR016635">
    <property type="entry name" value="AP_complex_ssu"/>
</dbReference>
<dbReference type="InterPro" id="IPR011012">
    <property type="entry name" value="Longin-like_dom_sf"/>
</dbReference>
<dbReference type="GO" id="GO:0005737">
    <property type="term" value="C:cytoplasm"/>
    <property type="evidence" value="ECO:0007669"/>
    <property type="project" value="UniProtKB-ARBA"/>
</dbReference>
<evidence type="ECO:0000256" key="4">
    <source>
        <dbReference type="ARBA" id="ARBA00022927"/>
    </source>
</evidence>
<dbReference type="Proteomes" id="UP001314263">
    <property type="component" value="Unassembled WGS sequence"/>
</dbReference>
<evidence type="ECO:0000259" key="7">
    <source>
        <dbReference type="Pfam" id="PF01217"/>
    </source>
</evidence>
<dbReference type="InterPro" id="IPR022775">
    <property type="entry name" value="AP_mu_sigma_su"/>
</dbReference>
<name>A0AAV1HS38_9CHLO</name>
<evidence type="ECO:0000256" key="3">
    <source>
        <dbReference type="ARBA" id="ARBA00022448"/>
    </source>
</evidence>
<dbReference type="AlphaFoldDB" id="A0AAV1HS38"/>
<protein>
    <recommendedName>
        <fullName evidence="6">AP complex subunit sigma</fullName>
    </recommendedName>
</protein>
<comment type="similarity">
    <text evidence="2 6">Belongs to the adaptor complexes small subunit family.</text>
</comment>
<dbReference type="SUPFAM" id="SSF64356">
    <property type="entry name" value="SNARE-like"/>
    <property type="match status" value="1"/>
</dbReference>
<dbReference type="GO" id="GO:0006886">
    <property type="term" value="P:intracellular protein transport"/>
    <property type="evidence" value="ECO:0007669"/>
    <property type="project" value="UniProtKB-UniRule"/>
</dbReference>
<evidence type="ECO:0000313" key="9">
    <source>
        <dbReference type="Proteomes" id="UP001314263"/>
    </source>
</evidence>
<accession>A0AAV1HS38</accession>
<gene>
    <name evidence="8" type="ORF">CVIRNUC_000538</name>
</gene>
<dbReference type="Pfam" id="PF01217">
    <property type="entry name" value="Clat_adaptor_s"/>
    <property type="match status" value="1"/>
</dbReference>
<dbReference type="FunFam" id="3.30.450.60:FF:000010">
    <property type="entry name" value="AP complex subunit sigma"/>
    <property type="match status" value="1"/>
</dbReference>
<comment type="subcellular location">
    <subcellularLocation>
        <location evidence="1">Endomembrane system</location>
    </subcellularLocation>
</comment>
<evidence type="ECO:0000256" key="1">
    <source>
        <dbReference type="ARBA" id="ARBA00004308"/>
    </source>
</evidence>
<keyword evidence="9" id="KW-1185">Reference proteome</keyword>
<evidence type="ECO:0000313" key="8">
    <source>
        <dbReference type="EMBL" id="CAK0735169.1"/>
    </source>
</evidence>
<keyword evidence="3 6" id="KW-0813">Transport</keyword>
<dbReference type="GO" id="GO:0012505">
    <property type="term" value="C:endomembrane system"/>
    <property type="evidence" value="ECO:0007669"/>
    <property type="project" value="UniProtKB-SubCell"/>
</dbReference>
<dbReference type="PIRSF" id="PIRSF015588">
    <property type="entry name" value="AP_complex_sigma"/>
    <property type="match status" value="1"/>
</dbReference>
<proteinExistence type="inferred from homology"/>
<evidence type="ECO:0000256" key="6">
    <source>
        <dbReference type="PIRNR" id="PIRNR015588"/>
    </source>
</evidence>
<feature type="domain" description="AP complex mu/sigma subunit" evidence="7">
    <location>
        <begin position="2"/>
        <end position="143"/>
    </location>
</feature>
<dbReference type="EMBL" id="CAUYUE010000001">
    <property type="protein sequence ID" value="CAK0735169.1"/>
    <property type="molecule type" value="Genomic_DNA"/>
</dbReference>
<evidence type="ECO:0000256" key="2">
    <source>
        <dbReference type="ARBA" id="ARBA00006972"/>
    </source>
</evidence>
<dbReference type="CDD" id="cd14832">
    <property type="entry name" value="AP4_sigma"/>
    <property type="match status" value="1"/>
</dbReference>
<reference evidence="8 9" key="1">
    <citation type="submission" date="2023-10" db="EMBL/GenBank/DDBJ databases">
        <authorList>
            <person name="Maclean D."/>
            <person name="Macfadyen A."/>
        </authorList>
    </citation>
    <scope>NUCLEOTIDE SEQUENCE [LARGE SCALE GENOMIC DNA]</scope>
</reference>